<dbReference type="EMBL" id="CAJVQB010008732">
    <property type="protein sequence ID" value="CAG8722455.1"/>
    <property type="molecule type" value="Genomic_DNA"/>
</dbReference>
<evidence type="ECO:0000313" key="2">
    <source>
        <dbReference type="EMBL" id="CAG8722455.1"/>
    </source>
</evidence>
<evidence type="ECO:0000256" key="1">
    <source>
        <dbReference type="SAM" id="MobiDB-lite"/>
    </source>
</evidence>
<feature type="region of interest" description="Disordered" evidence="1">
    <location>
        <begin position="1"/>
        <end position="21"/>
    </location>
</feature>
<reference evidence="2 3" key="1">
    <citation type="submission" date="2021-06" db="EMBL/GenBank/DDBJ databases">
        <authorList>
            <person name="Kallberg Y."/>
            <person name="Tangrot J."/>
            <person name="Rosling A."/>
        </authorList>
    </citation>
    <scope>NUCLEOTIDE SEQUENCE [LARGE SCALE GENOMIC DNA]</scope>
    <source>
        <strain evidence="2 3">120-4 pot B 10/14</strain>
    </source>
</reference>
<proteinExistence type="predicted"/>
<gene>
    <name evidence="2" type="ORF">GMARGA_LOCUS13644</name>
</gene>
<evidence type="ECO:0000313" key="3">
    <source>
        <dbReference type="Proteomes" id="UP000789901"/>
    </source>
</evidence>
<protein>
    <submittedName>
        <fullName evidence="2">1676_t:CDS:1</fullName>
    </submittedName>
</protein>
<name>A0ABN7V2M2_GIGMA</name>
<comment type="caution">
    <text evidence="2">The sequence shown here is derived from an EMBL/GenBank/DDBJ whole genome shotgun (WGS) entry which is preliminary data.</text>
</comment>
<accession>A0ABN7V2M2</accession>
<sequence length="85" mass="9838">MEKQLAEQEGRVMHSKNEDDYETIKKKVLTESTNIQHADNLISSNSSESIDISNVGRQVQTIQEQEREHNQDIQESNQGKCIFIY</sequence>
<dbReference type="Proteomes" id="UP000789901">
    <property type="component" value="Unassembled WGS sequence"/>
</dbReference>
<organism evidence="2 3">
    <name type="scientific">Gigaspora margarita</name>
    <dbReference type="NCBI Taxonomy" id="4874"/>
    <lineage>
        <taxon>Eukaryota</taxon>
        <taxon>Fungi</taxon>
        <taxon>Fungi incertae sedis</taxon>
        <taxon>Mucoromycota</taxon>
        <taxon>Glomeromycotina</taxon>
        <taxon>Glomeromycetes</taxon>
        <taxon>Diversisporales</taxon>
        <taxon>Gigasporaceae</taxon>
        <taxon>Gigaspora</taxon>
    </lineage>
</organism>
<keyword evidence="3" id="KW-1185">Reference proteome</keyword>